<dbReference type="PROSITE" id="PS50893">
    <property type="entry name" value="ABC_TRANSPORTER_2"/>
    <property type="match status" value="1"/>
</dbReference>
<dbReference type="EMBL" id="JACBXQ010000003">
    <property type="protein sequence ID" value="MBG9986349.1"/>
    <property type="molecule type" value="Genomic_DNA"/>
</dbReference>
<name>A0ABS0LQR7_9LACT</name>
<dbReference type="InterPro" id="IPR017871">
    <property type="entry name" value="ABC_transporter-like_CS"/>
</dbReference>
<keyword evidence="6" id="KW-1185">Reference proteome</keyword>
<keyword evidence="1" id="KW-0813">Transport</keyword>
<dbReference type="PROSITE" id="PS00211">
    <property type="entry name" value="ABC_TRANSPORTER_1"/>
    <property type="match status" value="1"/>
</dbReference>
<proteinExistence type="predicted"/>
<feature type="domain" description="ABC transporter" evidence="4">
    <location>
        <begin position="21"/>
        <end position="260"/>
    </location>
</feature>
<comment type="caution">
    <text evidence="5">The sequence shown here is derived from an EMBL/GenBank/DDBJ whole genome shotgun (WGS) entry which is preliminary data.</text>
</comment>
<keyword evidence="3 5" id="KW-0067">ATP-binding</keyword>
<dbReference type="Gene3D" id="3.40.50.300">
    <property type="entry name" value="P-loop containing nucleotide triphosphate hydrolases"/>
    <property type="match status" value="1"/>
</dbReference>
<evidence type="ECO:0000313" key="6">
    <source>
        <dbReference type="Proteomes" id="UP000721415"/>
    </source>
</evidence>
<evidence type="ECO:0000256" key="1">
    <source>
        <dbReference type="ARBA" id="ARBA00022448"/>
    </source>
</evidence>
<dbReference type="PANTHER" id="PTHR24220">
    <property type="entry name" value="IMPORT ATP-BINDING PROTEIN"/>
    <property type="match status" value="1"/>
</dbReference>
<dbReference type="InterPro" id="IPR017911">
    <property type="entry name" value="MacB-like_ATP-bd"/>
</dbReference>
<organism evidence="5 6">
    <name type="scientific">Facklamia lactis</name>
    <dbReference type="NCBI Taxonomy" id="2749967"/>
    <lineage>
        <taxon>Bacteria</taxon>
        <taxon>Bacillati</taxon>
        <taxon>Bacillota</taxon>
        <taxon>Bacilli</taxon>
        <taxon>Lactobacillales</taxon>
        <taxon>Aerococcaceae</taxon>
        <taxon>Facklamia</taxon>
    </lineage>
</organism>
<dbReference type="GO" id="GO:0005524">
    <property type="term" value="F:ATP binding"/>
    <property type="evidence" value="ECO:0007669"/>
    <property type="project" value="UniProtKB-KW"/>
</dbReference>
<dbReference type="SMART" id="SM00382">
    <property type="entry name" value="AAA"/>
    <property type="match status" value="1"/>
</dbReference>
<dbReference type="CDD" id="cd03255">
    <property type="entry name" value="ABC_MJ0796_LolCDE_FtsE"/>
    <property type="match status" value="1"/>
</dbReference>
<accession>A0ABS0LQR7</accession>
<protein>
    <submittedName>
        <fullName evidence="5">ABC transporter ATP-binding protein</fullName>
    </submittedName>
</protein>
<evidence type="ECO:0000313" key="5">
    <source>
        <dbReference type="EMBL" id="MBG9986349.1"/>
    </source>
</evidence>
<dbReference type="PANTHER" id="PTHR24220:SF692">
    <property type="entry name" value="ABC TRANSPORTER DOMAIN-CONTAINING PROTEIN"/>
    <property type="match status" value="1"/>
</dbReference>
<sequence length="273" mass="30726">MEAIQKNIDQSFNSGNKTPLIQIINLNKYYKIGEEQVQILKDTNLEIYRGEFVSIMGPSGSGKSTLINVLGFLDNKFEGEFRFNGKALEHRTDKQISYLRNQVVGFVFQDFNLISTLTVKENIRLPLLYAGYSARKTNNEVKCVLEKVGLSDKENHKPSELSGGQKQRVAIARALITKPDFIIADEPTGALDTKNSLMVMEILEKLHQEEGVTVVMVTHDPTLQKFADRHIVIVDGRVSKVDRILNAEELSIQFNKMTNSDEEEKPKVGGGLR</sequence>
<dbReference type="InterPro" id="IPR003593">
    <property type="entry name" value="AAA+_ATPase"/>
</dbReference>
<evidence type="ECO:0000256" key="2">
    <source>
        <dbReference type="ARBA" id="ARBA00022741"/>
    </source>
</evidence>
<dbReference type="RefSeq" id="WP_197115274.1">
    <property type="nucleotide sequence ID" value="NZ_JACBXQ010000003.1"/>
</dbReference>
<reference evidence="5 6" key="1">
    <citation type="submission" date="2020-07" db="EMBL/GenBank/DDBJ databases">
        <title>Facklamia lactis sp. nov., isolated from raw milk.</title>
        <authorList>
            <person name="Doll E.V."/>
            <person name="Huptas C."/>
            <person name="Staib L."/>
            <person name="Wenning M."/>
            <person name="Scherer S."/>
        </authorList>
    </citation>
    <scope>NUCLEOTIDE SEQUENCE [LARGE SCALE GENOMIC DNA]</scope>
    <source>
        <strain evidence="5 6">DSM 111018</strain>
    </source>
</reference>
<evidence type="ECO:0000259" key="4">
    <source>
        <dbReference type="PROSITE" id="PS50893"/>
    </source>
</evidence>
<keyword evidence="2" id="KW-0547">Nucleotide-binding</keyword>
<dbReference type="Proteomes" id="UP000721415">
    <property type="component" value="Unassembled WGS sequence"/>
</dbReference>
<dbReference type="InterPro" id="IPR003439">
    <property type="entry name" value="ABC_transporter-like_ATP-bd"/>
</dbReference>
<dbReference type="InterPro" id="IPR015854">
    <property type="entry name" value="ABC_transpr_LolD-like"/>
</dbReference>
<evidence type="ECO:0000256" key="3">
    <source>
        <dbReference type="ARBA" id="ARBA00022840"/>
    </source>
</evidence>
<dbReference type="SUPFAM" id="SSF52540">
    <property type="entry name" value="P-loop containing nucleoside triphosphate hydrolases"/>
    <property type="match status" value="1"/>
</dbReference>
<dbReference type="InterPro" id="IPR027417">
    <property type="entry name" value="P-loop_NTPase"/>
</dbReference>
<dbReference type="Pfam" id="PF00005">
    <property type="entry name" value="ABC_tran"/>
    <property type="match status" value="1"/>
</dbReference>
<gene>
    <name evidence="5" type="ORF">HZY91_05505</name>
</gene>